<dbReference type="InterPro" id="IPR053151">
    <property type="entry name" value="RNase_H-like"/>
</dbReference>
<name>A0AAV8TBR1_9ROSI</name>
<reference evidence="3 4" key="1">
    <citation type="submission" date="2021-09" db="EMBL/GenBank/DDBJ databases">
        <title>Genomic insights and catalytic innovation underlie evolution of tropane alkaloids biosynthesis.</title>
        <authorList>
            <person name="Wang Y.-J."/>
            <person name="Tian T."/>
            <person name="Huang J.-P."/>
            <person name="Huang S.-X."/>
        </authorList>
    </citation>
    <scope>NUCLEOTIDE SEQUENCE [LARGE SCALE GENOMIC DNA]</scope>
    <source>
        <strain evidence="3">KIB-2018</strain>
        <tissue evidence="3">Leaf</tissue>
    </source>
</reference>
<dbReference type="EMBL" id="JAIWQS010000005">
    <property type="protein sequence ID" value="KAJ8763628.1"/>
    <property type="molecule type" value="Genomic_DNA"/>
</dbReference>
<dbReference type="InterPro" id="IPR002156">
    <property type="entry name" value="RNaseH_domain"/>
</dbReference>
<dbReference type="GO" id="GO:0004523">
    <property type="term" value="F:RNA-DNA hybrid ribonuclease activity"/>
    <property type="evidence" value="ECO:0007669"/>
    <property type="project" value="InterPro"/>
</dbReference>
<evidence type="ECO:0000259" key="2">
    <source>
        <dbReference type="Pfam" id="PF13966"/>
    </source>
</evidence>
<accession>A0AAV8TBR1</accession>
<keyword evidence="4" id="KW-1185">Reference proteome</keyword>
<evidence type="ECO:0000259" key="1">
    <source>
        <dbReference type="Pfam" id="PF13456"/>
    </source>
</evidence>
<gene>
    <name evidence="3" type="ORF">K2173_003100</name>
</gene>
<dbReference type="GO" id="GO:0003676">
    <property type="term" value="F:nucleic acid binding"/>
    <property type="evidence" value="ECO:0007669"/>
    <property type="project" value="InterPro"/>
</dbReference>
<dbReference type="CDD" id="cd06222">
    <property type="entry name" value="RNase_H_like"/>
    <property type="match status" value="1"/>
</dbReference>
<dbReference type="InterPro" id="IPR012337">
    <property type="entry name" value="RNaseH-like_sf"/>
</dbReference>
<dbReference type="PANTHER" id="PTHR47723">
    <property type="entry name" value="OS05G0353850 PROTEIN"/>
    <property type="match status" value="1"/>
</dbReference>
<dbReference type="Gene3D" id="3.30.420.10">
    <property type="entry name" value="Ribonuclease H-like superfamily/Ribonuclease H"/>
    <property type="match status" value="1"/>
</dbReference>
<dbReference type="Pfam" id="PF13966">
    <property type="entry name" value="zf-RVT"/>
    <property type="match status" value="1"/>
</dbReference>
<dbReference type="PANTHER" id="PTHR47723:SF19">
    <property type="entry name" value="POLYNUCLEOTIDYL TRANSFERASE, RIBONUCLEASE H-LIKE SUPERFAMILY PROTEIN"/>
    <property type="match status" value="1"/>
</dbReference>
<feature type="domain" description="Reverse transcriptase zinc-binding" evidence="2">
    <location>
        <begin position="1"/>
        <end position="50"/>
    </location>
</feature>
<evidence type="ECO:0000313" key="4">
    <source>
        <dbReference type="Proteomes" id="UP001159364"/>
    </source>
</evidence>
<protein>
    <submittedName>
        <fullName evidence="3">Uncharacterized protein</fullName>
    </submittedName>
</protein>
<organism evidence="3 4">
    <name type="scientific">Erythroxylum novogranatense</name>
    <dbReference type="NCBI Taxonomy" id="1862640"/>
    <lineage>
        <taxon>Eukaryota</taxon>
        <taxon>Viridiplantae</taxon>
        <taxon>Streptophyta</taxon>
        <taxon>Embryophyta</taxon>
        <taxon>Tracheophyta</taxon>
        <taxon>Spermatophyta</taxon>
        <taxon>Magnoliopsida</taxon>
        <taxon>eudicotyledons</taxon>
        <taxon>Gunneridae</taxon>
        <taxon>Pentapetalae</taxon>
        <taxon>rosids</taxon>
        <taxon>fabids</taxon>
        <taxon>Malpighiales</taxon>
        <taxon>Erythroxylaceae</taxon>
        <taxon>Erythroxylum</taxon>
    </lineage>
</organism>
<comment type="caution">
    <text evidence="3">The sequence shown here is derived from an EMBL/GenBank/DDBJ whole genome shotgun (WGS) entry which is preliminary data.</text>
</comment>
<sequence>MWLVVHDNLLTNWKRYSRHLASDPNCARCGASIESALHVLKDCLHAHQIWEKGHTSKFIPDFYHLNLLDWLKHNQCCDLEFFRTSPWPLWEFQHALLSTQALQGRPTREERLVAWLPPPLGWVKVNSDGAYRSSLHRATASRVVRDWVGNWINGFAYNIGICSVISAELWGILQGLQLVWNDGYRNVVVESDSNLAVNALTGKSFGDGMD</sequence>
<dbReference type="Proteomes" id="UP001159364">
    <property type="component" value="Linkage Group LG05"/>
</dbReference>
<dbReference type="Pfam" id="PF13456">
    <property type="entry name" value="RVT_3"/>
    <property type="match status" value="1"/>
</dbReference>
<dbReference type="InterPro" id="IPR026960">
    <property type="entry name" value="RVT-Znf"/>
</dbReference>
<evidence type="ECO:0000313" key="3">
    <source>
        <dbReference type="EMBL" id="KAJ8763628.1"/>
    </source>
</evidence>
<dbReference type="InterPro" id="IPR036397">
    <property type="entry name" value="RNaseH_sf"/>
</dbReference>
<proteinExistence type="predicted"/>
<dbReference type="SUPFAM" id="SSF53098">
    <property type="entry name" value="Ribonuclease H-like"/>
    <property type="match status" value="1"/>
</dbReference>
<dbReference type="InterPro" id="IPR044730">
    <property type="entry name" value="RNase_H-like_dom_plant"/>
</dbReference>
<dbReference type="AlphaFoldDB" id="A0AAV8TBR1"/>
<feature type="domain" description="RNase H type-1" evidence="1">
    <location>
        <begin position="126"/>
        <end position="204"/>
    </location>
</feature>